<dbReference type="Proteomes" id="UP000325606">
    <property type="component" value="Chromosome"/>
</dbReference>
<keyword evidence="6" id="KW-0489">Methyltransferase</keyword>
<dbReference type="Gene3D" id="1.20.120.1630">
    <property type="match status" value="1"/>
</dbReference>
<dbReference type="EMBL" id="CP044222">
    <property type="protein sequence ID" value="QEW05301.1"/>
    <property type="molecule type" value="Genomic_DNA"/>
</dbReference>
<keyword evidence="4 5" id="KW-0472">Membrane</keyword>
<dbReference type="PANTHER" id="PTHR12714">
    <property type="entry name" value="PROTEIN-S ISOPRENYLCYSTEINE O-METHYLTRANSFERASE"/>
    <property type="match status" value="1"/>
</dbReference>
<evidence type="ECO:0000256" key="3">
    <source>
        <dbReference type="ARBA" id="ARBA00022989"/>
    </source>
</evidence>
<evidence type="ECO:0000313" key="7">
    <source>
        <dbReference type="Proteomes" id="UP000325606"/>
    </source>
</evidence>
<keyword evidence="6" id="KW-0808">Transferase</keyword>
<accession>A0A5J6LAA1</accession>
<keyword evidence="7" id="KW-1185">Reference proteome</keyword>
<feature type="transmembrane region" description="Helical" evidence="5">
    <location>
        <begin position="12"/>
        <end position="35"/>
    </location>
</feature>
<evidence type="ECO:0000313" key="6">
    <source>
        <dbReference type="EMBL" id="QEW05301.1"/>
    </source>
</evidence>
<evidence type="ECO:0000256" key="5">
    <source>
        <dbReference type="SAM" id="Phobius"/>
    </source>
</evidence>
<sequence length="154" mass="18157">MRNRLKTLIPPPVYLLSFAALMWLMHRYVPLYYWLDMPWRYAGPALILLAGLSDLWSLSLFLKLHTTPNPMRPGAATHLVTTGLYRYSRNPMYLGMLLMLIGWWIWLGSLTPILLLPVFIYALVKMQIEPEEEALEAHFGDRYRDYKSSVRRWL</sequence>
<evidence type="ECO:0000256" key="2">
    <source>
        <dbReference type="ARBA" id="ARBA00022692"/>
    </source>
</evidence>
<evidence type="ECO:0000256" key="4">
    <source>
        <dbReference type="ARBA" id="ARBA00023136"/>
    </source>
</evidence>
<evidence type="ECO:0000256" key="1">
    <source>
        <dbReference type="ARBA" id="ARBA00004127"/>
    </source>
</evidence>
<dbReference type="GO" id="GO:0012505">
    <property type="term" value="C:endomembrane system"/>
    <property type="evidence" value="ECO:0007669"/>
    <property type="project" value="UniProtKB-SubCell"/>
</dbReference>
<gene>
    <name evidence="6" type="ORF">F5I99_01660</name>
</gene>
<comment type="subcellular location">
    <subcellularLocation>
        <location evidence="1">Endomembrane system</location>
        <topology evidence="1">Multi-pass membrane protein</topology>
    </subcellularLocation>
</comment>
<dbReference type="GO" id="GO:0008168">
    <property type="term" value="F:methyltransferase activity"/>
    <property type="evidence" value="ECO:0007669"/>
    <property type="project" value="UniProtKB-KW"/>
</dbReference>
<feature type="transmembrane region" description="Helical" evidence="5">
    <location>
        <begin position="41"/>
        <end position="62"/>
    </location>
</feature>
<dbReference type="GO" id="GO:0032259">
    <property type="term" value="P:methylation"/>
    <property type="evidence" value="ECO:0007669"/>
    <property type="project" value="UniProtKB-KW"/>
</dbReference>
<name>A0A5J6LAA1_9GAMM</name>
<dbReference type="RefSeq" id="WP_151053348.1">
    <property type="nucleotide sequence ID" value="NZ_CP044222.1"/>
</dbReference>
<proteinExistence type="predicted"/>
<dbReference type="KEGG" id="nik:F5I99_01660"/>
<dbReference type="AlphaFoldDB" id="A0A5J6LAA1"/>
<dbReference type="InterPro" id="IPR007318">
    <property type="entry name" value="Phopholipid_MeTrfase"/>
</dbReference>
<reference evidence="6 7" key="1">
    <citation type="submission" date="2019-09" db="EMBL/GenBank/DDBJ databases">
        <title>Nitrincola iocasae sp. nov., a bacterium isolated from the sediment collected at a cold seep field in South China Sea.</title>
        <authorList>
            <person name="Zhang H."/>
            <person name="Wang H."/>
            <person name="Li C."/>
        </authorList>
    </citation>
    <scope>NUCLEOTIDE SEQUENCE [LARGE SCALE GENOMIC DNA]</scope>
    <source>
        <strain evidence="6 7">KXZD1103</strain>
    </source>
</reference>
<dbReference type="Pfam" id="PF04191">
    <property type="entry name" value="PEMT"/>
    <property type="match status" value="1"/>
</dbReference>
<dbReference type="PANTHER" id="PTHR12714:SF24">
    <property type="entry name" value="SLR1182 PROTEIN"/>
    <property type="match status" value="1"/>
</dbReference>
<feature type="transmembrane region" description="Helical" evidence="5">
    <location>
        <begin position="96"/>
        <end position="124"/>
    </location>
</feature>
<keyword evidence="2 5" id="KW-0812">Transmembrane</keyword>
<keyword evidence="3 5" id="KW-1133">Transmembrane helix</keyword>
<protein>
    <submittedName>
        <fullName evidence="6">Isoprenylcysteine carboxylmethyltransferase family protein</fullName>
    </submittedName>
</protein>
<organism evidence="6 7">
    <name type="scientific">Nitrincola iocasae</name>
    <dbReference type="NCBI Taxonomy" id="2614693"/>
    <lineage>
        <taxon>Bacteria</taxon>
        <taxon>Pseudomonadati</taxon>
        <taxon>Pseudomonadota</taxon>
        <taxon>Gammaproteobacteria</taxon>
        <taxon>Oceanospirillales</taxon>
        <taxon>Oceanospirillaceae</taxon>
        <taxon>Nitrincola</taxon>
    </lineage>
</organism>